<dbReference type="InterPro" id="IPR004993">
    <property type="entry name" value="GH3"/>
</dbReference>
<dbReference type="EMBL" id="JAKWBL010000004">
    <property type="protein sequence ID" value="MCH5599690.1"/>
    <property type="molecule type" value="Genomic_DNA"/>
</dbReference>
<dbReference type="InterPro" id="IPR055377">
    <property type="entry name" value="GH3_M"/>
</dbReference>
<keyword evidence="4" id="KW-1185">Reference proteome</keyword>
<evidence type="ECO:0000259" key="1">
    <source>
        <dbReference type="Pfam" id="PF23571"/>
    </source>
</evidence>
<dbReference type="Proteomes" id="UP001202248">
    <property type="component" value="Unassembled WGS sequence"/>
</dbReference>
<feature type="domain" description="GH3 C-terminal" evidence="2">
    <location>
        <begin position="382"/>
        <end position="492"/>
    </location>
</feature>
<gene>
    <name evidence="3" type="ORF">MKP09_18120</name>
</gene>
<evidence type="ECO:0000313" key="3">
    <source>
        <dbReference type="EMBL" id="MCH5599690.1"/>
    </source>
</evidence>
<protein>
    <submittedName>
        <fullName evidence="3">GH3 auxin-responsive promoter family protein</fullName>
    </submittedName>
</protein>
<evidence type="ECO:0000259" key="2">
    <source>
        <dbReference type="Pfam" id="PF23572"/>
    </source>
</evidence>
<dbReference type="PANTHER" id="PTHR31901">
    <property type="entry name" value="GH3 DOMAIN-CONTAINING PROTEIN"/>
    <property type="match status" value="1"/>
</dbReference>
<evidence type="ECO:0000313" key="4">
    <source>
        <dbReference type="Proteomes" id="UP001202248"/>
    </source>
</evidence>
<name>A0ABS9SMV1_9BACT</name>
<dbReference type="InterPro" id="IPR055378">
    <property type="entry name" value="GH3_C"/>
</dbReference>
<reference evidence="3 4" key="1">
    <citation type="submission" date="2022-02" db="EMBL/GenBank/DDBJ databases">
        <authorList>
            <person name="Min J."/>
        </authorList>
    </citation>
    <scope>NUCLEOTIDE SEQUENCE [LARGE SCALE GENOMIC DNA]</scope>
    <source>
        <strain evidence="3 4">GR10-1</strain>
    </source>
</reference>
<organism evidence="3 4">
    <name type="scientific">Niabella ginsengisoli</name>
    <dbReference type="NCBI Taxonomy" id="522298"/>
    <lineage>
        <taxon>Bacteria</taxon>
        <taxon>Pseudomonadati</taxon>
        <taxon>Bacteroidota</taxon>
        <taxon>Chitinophagia</taxon>
        <taxon>Chitinophagales</taxon>
        <taxon>Chitinophagaceae</taxon>
        <taxon>Niabella</taxon>
    </lineage>
</organism>
<sequence length="505" mass="57620">MALLSPAISSLARMRQWRIEAWRSHPLDSQREVIQNLVTSAQYTEFGRKHGFTNIYNIKDFKKAVPICEYDDLKPYIERMMSGEQNLLWNSPIHWFAKSSGTTSDKSKFIPISEESLEDCHYKAAKDVLTMYYASNPDSAMLTGKGLVLGGSHTINPVNNEVQYGDLSAVLLQNSPFWGHWLRTPDLEIALMDKWEDKLEKMALQTARENVTSISGVPTWTLILFKRLLEITGKNTIAEIWPDLELYMHGGVSFTPYREQFKNIIGKPINYLETYNASEGFFATSEIPGEEGMLLFTDHGIFLEFMPMGEYGKPAPQTIGLKDIELNTNYALVISTNGGLWRYLVGDTIRFVSKDPYKIIVSGRVKHYINAFGEEVIVDNSDKAISMACQKTGAIVNDYTAAPIYFSETDNGAHEWLIEFEKQPDSFEIFIKELDAALQSINSDYEAKRYKDIALRLPQVHNMPKGSFNRWLEQKGKLGGQHKVPRLCNERKYLEEILEMRLKAT</sequence>
<proteinExistence type="predicted"/>
<feature type="domain" description="GH3 middle" evidence="1">
    <location>
        <begin position="295"/>
        <end position="353"/>
    </location>
</feature>
<dbReference type="PANTHER" id="PTHR31901:SF9">
    <property type="entry name" value="GH3 DOMAIN-CONTAINING PROTEIN"/>
    <property type="match status" value="1"/>
</dbReference>
<dbReference type="Pfam" id="PF03321">
    <property type="entry name" value="GH3"/>
    <property type="match status" value="1"/>
</dbReference>
<dbReference type="Pfam" id="PF23571">
    <property type="entry name" value="GH3_M"/>
    <property type="match status" value="1"/>
</dbReference>
<dbReference type="Pfam" id="PF23572">
    <property type="entry name" value="GH3_C"/>
    <property type="match status" value="1"/>
</dbReference>
<accession>A0ABS9SMV1</accession>
<comment type="caution">
    <text evidence="3">The sequence shown here is derived from an EMBL/GenBank/DDBJ whole genome shotgun (WGS) entry which is preliminary data.</text>
</comment>
<dbReference type="RefSeq" id="WP_240831724.1">
    <property type="nucleotide sequence ID" value="NZ_JAKWBL010000004.1"/>
</dbReference>